<dbReference type="Gene3D" id="2.40.50.100">
    <property type="match status" value="1"/>
</dbReference>
<evidence type="ECO:0000313" key="8">
    <source>
        <dbReference type="Proteomes" id="UP001157034"/>
    </source>
</evidence>
<sequence>MAIVLSVKPTRRALVNGILVGVIVLALAGGGLWLWHPWSASAAGASATRLTATVQRGSVSQTVTASGSIAPTREVAASFQVSGTVSAVDVSVGQVVTAGQTLATIDASDLETAQSEGWTQYVHAEQNLTAAEQQATSGSGQGGGNATASINAAKGAVTKASDAYQQAKAQVALATLTAPIGGLVIAVNGEVGGSSGGSSASSGSGTSGGSGASGGGSGSNSSSSSGSGFVTIADTSAYVVTANIAEADIADVAVGQAASITFPALTGITATAKVTAISPTATASNSVVTYATTITLDKLPAKVRLGQTAEVAITIASSKDDALFVPAAAITTANGTSTVEVVDQKTGTTSTVDVITGVVGDQGTEITHGLTAGQTVVIGTLTPSTTGTGGTTGITGRTGTRGGFGGGTGGFGGNGGAFGGTGGSFRGGANG</sequence>
<evidence type="ECO:0000256" key="2">
    <source>
        <dbReference type="ARBA" id="ARBA00023054"/>
    </source>
</evidence>
<keyword evidence="4" id="KW-0812">Transmembrane</keyword>
<protein>
    <submittedName>
        <fullName evidence="7">RND transporter</fullName>
    </submittedName>
</protein>
<evidence type="ECO:0000256" key="1">
    <source>
        <dbReference type="ARBA" id="ARBA00004196"/>
    </source>
</evidence>
<keyword evidence="2" id="KW-0175">Coiled coil</keyword>
<evidence type="ECO:0000313" key="7">
    <source>
        <dbReference type="EMBL" id="GMA95430.1"/>
    </source>
</evidence>
<evidence type="ECO:0000256" key="4">
    <source>
        <dbReference type="SAM" id="Phobius"/>
    </source>
</evidence>
<keyword evidence="4" id="KW-1133">Transmembrane helix</keyword>
<gene>
    <name evidence="7" type="ORF">GCM10025881_22540</name>
</gene>
<organism evidence="7 8">
    <name type="scientific">Pseudolysinimonas kribbensis</name>
    <dbReference type="NCBI Taxonomy" id="433641"/>
    <lineage>
        <taxon>Bacteria</taxon>
        <taxon>Bacillati</taxon>
        <taxon>Actinomycetota</taxon>
        <taxon>Actinomycetes</taxon>
        <taxon>Micrococcales</taxon>
        <taxon>Microbacteriaceae</taxon>
        <taxon>Pseudolysinimonas</taxon>
    </lineage>
</organism>
<feature type="domain" description="CusB-like beta-barrel" evidence="5">
    <location>
        <begin position="240"/>
        <end position="285"/>
    </location>
</feature>
<dbReference type="Proteomes" id="UP001157034">
    <property type="component" value="Unassembled WGS sequence"/>
</dbReference>
<dbReference type="InterPro" id="IPR050465">
    <property type="entry name" value="UPF0194_transport"/>
</dbReference>
<keyword evidence="4" id="KW-0472">Membrane</keyword>
<dbReference type="PANTHER" id="PTHR32347">
    <property type="entry name" value="EFFLUX SYSTEM COMPONENT YKNX-RELATED"/>
    <property type="match status" value="1"/>
</dbReference>
<dbReference type="EMBL" id="BSVB01000001">
    <property type="protein sequence ID" value="GMA95430.1"/>
    <property type="molecule type" value="Genomic_DNA"/>
</dbReference>
<dbReference type="InterPro" id="IPR058792">
    <property type="entry name" value="Beta-barrel_RND_2"/>
</dbReference>
<feature type="compositionally biased region" description="Gly residues" evidence="3">
    <location>
        <begin position="205"/>
        <end position="218"/>
    </location>
</feature>
<dbReference type="Gene3D" id="2.40.30.170">
    <property type="match status" value="1"/>
</dbReference>
<comment type="caution">
    <text evidence="7">The sequence shown here is derived from an EMBL/GenBank/DDBJ whole genome shotgun (WGS) entry which is preliminary data.</text>
</comment>
<comment type="subcellular location">
    <subcellularLocation>
        <location evidence="1">Cell envelope</location>
    </subcellularLocation>
</comment>
<evidence type="ECO:0000256" key="3">
    <source>
        <dbReference type="SAM" id="MobiDB-lite"/>
    </source>
</evidence>
<feature type="transmembrane region" description="Helical" evidence="4">
    <location>
        <begin position="12"/>
        <end position="35"/>
    </location>
</feature>
<dbReference type="RefSeq" id="WP_284254201.1">
    <property type="nucleotide sequence ID" value="NZ_BAAAQO010000002.1"/>
</dbReference>
<feature type="region of interest" description="Disordered" evidence="3">
    <location>
        <begin position="195"/>
        <end position="225"/>
    </location>
</feature>
<dbReference type="SUPFAM" id="SSF111369">
    <property type="entry name" value="HlyD-like secretion proteins"/>
    <property type="match status" value="1"/>
</dbReference>
<dbReference type="Pfam" id="PF25967">
    <property type="entry name" value="RND-MFP_C"/>
    <property type="match status" value="1"/>
</dbReference>
<dbReference type="Pfam" id="PF25954">
    <property type="entry name" value="Beta-barrel_RND_2"/>
    <property type="match status" value="1"/>
</dbReference>
<dbReference type="InterPro" id="IPR058627">
    <property type="entry name" value="MdtA-like_C"/>
</dbReference>
<name>A0ABQ6K487_9MICO</name>
<keyword evidence="8" id="KW-1185">Reference proteome</keyword>
<evidence type="ECO:0000259" key="6">
    <source>
        <dbReference type="Pfam" id="PF25967"/>
    </source>
</evidence>
<evidence type="ECO:0000259" key="5">
    <source>
        <dbReference type="Pfam" id="PF25954"/>
    </source>
</evidence>
<reference evidence="8" key="1">
    <citation type="journal article" date="2019" name="Int. J. Syst. Evol. Microbiol.">
        <title>The Global Catalogue of Microorganisms (GCM) 10K type strain sequencing project: providing services to taxonomists for standard genome sequencing and annotation.</title>
        <authorList>
            <consortium name="The Broad Institute Genomics Platform"/>
            <consortium name="The Broad Institute Genome Sequencing Center for Infectious Disease"/>
            <person name="Wu L."/>
            <person name="Ma J."/>
        </authorList>
    </citation>
    <scope>NUCLEOTIDE SEQUENCE [LARGE SCALE GENOMIC DNA]</scope>
    <source>
        <strain evidence="8">NBRC 108894</strain>
    </source>
</reference>
<feature type="domain" description="Multidrug resistance protein MdtA-like C-terminal permuted SH3" evidence="6">
    <location>
        <begin position="321"/>
        <end position="381"/>
    </location>
</feature>
<dbReference type="Gene3D" id="2.40.420.20">
    <property type="match status" value="1"/>
</dbReference>
<accession>A0ABQ6K487</accession>
<proteinExistence type="predicted"/>